<sequence>MNKNISILGCGWLGKPLAIKLIEGGFSVKGSTTSISKFDEFKNLGISPFLISLENIAIEIKEFLTSEILIVALPSKNIEGFKKLIQFIEKSPVKKVLFISSTSVYVSNNNVVNEFSELQDIPLVAIENLLIKNKAFDTTIVRFAGLFGYDRKPGNFFKNGRTIPNPEGFVNMIHQDDCISILEKIIETNLWNTIFNACADTHPTRRAYYIKTKADLGNEPPVFAKAENTVFKIISNEKIKSILNYKFKYSDLMSFNYGSYDI</sequence>
<reference evidence="1 2" key="1">
    <citation type="journal article" date="2011" name="J. Microbiol.">
        <title>Gramella jeungdoensis sp. nov., isolated from a solar saltern in Korea.</title>
        <authorList>
            <person name="Joung Y."/>
            <person name="Kim H."/>
            <person name="Jang T."/>
            <person name="Ahn T.S."/>
            <person name="Joh K."/>
        </authorList>
    </citation>
    <scope>NUCLEOTIDE SEQUENCE [LARGE SCALE GENOMIC DNA]</scope>
    <source>
        <strain evidence="1 2">KCTC 23123</strain>
    </source>
</reference>
<gene>
    <name evidence="1" type="ORF">E2488_02175</name>
</gene>
<dbReference type="PANTHER" id="PTHR48079">
    <property type="entry name" value="PROTEIN YEEZ"/>
    <property type="match status" value="1"/>
</dbReference>
<dbReference type="SUPFAM" id="SSF51735">
    <property type="entry name" value="NAD(P)-binding Rossmann-fold domains"/>
    <property type="match status" value="1"/>
</dbReference>
<dbReference type="PANTHER" id="PTHR48079:SF6">
    <property type="entry name" value="NAD(P)-BINDING DOMAIN-CONTAINING PROTEIN-RELATED"/>
    <property type="match status" value="1"/>
</dbReference>
<dbReference type="GO" id="GO:0005737">
    <property type="term" value="C:cytoplasm"/>
    <property type="evidence" value="ECO:0007669"/>
    <property type="project" value="TreeGrafter"/>
</dbReference>
<dbReference type="OrthoDB" id="751203at2"/>
<dbReference type="InterPro" id="IPR051783">
    <property type="entry name" value="NAD(P)-dependent_oxidoreduct"/>
</dbReference>
<dbReference type="InterPro" id="IPR036291">
    <property type="entry name" value="NAD(P)-bd_dom_sf"/>
</dbReference>
<comment type="caution">
    <text evidence="1">The sequence shown here is derived from an EMBL/GenBank/DDBJ whole genome shotgun (WGS) entry which is preliminary data.</text>
</comment>
<protein>
    <submittedName>
        <fullName evidence="1">dTDP-glucose 4,6-dehydratase</fullName>
    </submittedName>
</protein>
<dbReference type="AlphaFoldDB" id="A0A4Y8AVY1"/>
<dbReference type="Proteomes" id="UP000298517">
    <property type="component" value="Unassembled WGS sequence"/>
</dbReference>
<dbReference type="EMBL" id="SNQI01000001">
    <property type="protein sequence ID" value="TEW76677.1"/>
    <property type="molecule type" value="Genomic_DNA"/>
</dbReference>
<evidence type="ECO:0000313" key="1">
    <source>
        <dbReference type="EMBL" id="TEW76677.1"/>
    </source>
</evidence>
<keyword evidence="2" id="KW-1185">Reference proteome</keyword>
<dbReference type="Gene3D" id="3.40.50.720">
    <property type="entry name" value="NAD(P)-binding Rossmann-like Domain"/>
    <property type="match status" value="1"/>
</dbReference>
<accession>A0A4Y8AVY1</accession>
<evidence type="ECO:0000313" key="2">
    <source>
        <dbReference type="Proteomes" id="UP000298517"/>
    </source>
</evidence>
<organism evidence="1 2">
    <name type="scientific">Gramella jeungdoensis</name>
    <dbReference type="NCBI Taxonomy" id="708091"/>
    <lineage>
        <taxon>Bacteria</taxon>
        <taxon>Pseudomonadati</taxon>
        <taxon>Bacteroidota</taxon>
        <taxon>Flavobacteriia</taxon>
        <taxon>Flavobacteriales</taxon>
        <taxon>Flavobacteriaceae</taxon>
        <taxon>Christiangramia</taxon>
    </lineage>
</organism>
<name>A0A4Y8AVY1_9FLAO</name>
<proteinExistence type="predicted"/>
<dbReference type="RefSeq" id="WP_134246688.1">
    <property type="nucleotide sequence ID" value="NZ_SNQI01000001.1"/>
</dbReference>
<dbReference type="GO" id="GO:0004029">
    <property type="term" value="F:aldehyde dehydrogenase (NAD+) activity"/>
    <property type="evidence" value="ECO:0007669"/>
    <property type="project" value="TreeGrafter"/>
</dbReference>